<evidence type="ECO:0000313" key="2">
    <source>
        <dbReference type="Proteomes" id="UP000635726"/>
    </source>
</evidence>
<proteinExistence type="predicted"/>
<organism evidence="1 2">
    <name type="scientific">Deinococcus aquiradiocola</name>
    <dbReference type="NCBI Taxonomy" id="393059"/>
    <lineage>
        <taxon>Bacteria</taxon>
        <taxon>Thermotogati</taxon>
        <taxon>Deinococcota</taxon>
        <taxon>Deinococci</taxon>
        <taxon>Deinococcales</taxon>
        <taxon>Deinococcaceae</taxon>
        <taxon>Deinococcus</taxon>
    </lineage>
</organism>
<accession>A0A917P4E9</accession>
<evidence type="ECO:0000313" key="1">
    <source>
        <dbReference type="EMBL" id="GGJ61168.1"/>
    </source>
</evidence>
<reference evidence="1" key="2">
    <citation type="submission" date="2020-09" db="EMBL/GenBank/DDBJ databases">
        <authorList>
            <person name="Sun Q."/>
            <person name="Ohkuma M."/>
        </authorList>
    </citation>
    <scope>NUCLEOTIDE SEQUENCE</scope>
    <source>
        <strain evidence="1">JCM 14371</strain>
    </source>
</reference>
<gene>
    <name evidence="1" type="ORF">GCM10008939_01130</name>
</gene>
<keyword evidence="2" id="KW-1185">Reference proteome</keyword>
<sequence length="158" mass="16538">MPTVRPARPAVPRALLPLILTATLPLSGCTPILNGLTGNLTLHPNPTAPAVQGADRVSGTYTGTGRYGLLNNRYRLVLNVNVAANRADGVLTNTGNARSYAVTGRFVPVTDDGGSVDAELFEGGRKAGTLVARVRNGELRGTLATLAFAYDVTLTRQP</sequence>
<dbReference type="Proteomes" id="UP000635726">
    <property type="component" value="Unassembled WGS sequence"/>
</dbReference>
<reference evidence="1" key="1">
    <citation type="journal article" date="2014" name="Int. J. Syst. Evol. Microbiol.">
        <title>Complete genome sequence of Corynebacterium casei LMG S-19264T (=DSM 44701T), isolated from a smear-ripened cheese.</title>
        <authorList>
            <consortium name="US DOE Joint Genome Institute (JGI-PGF)"/>
            <person name="Walter F."/>
            <person name="Albersmeier A."/>
            <person name="Kalinowski J."/>
            <person name="Ruckert C."/>
        </authorList>
    </citation>
    <scope>NUCLEOTIDE SEQUENCE</scope>
    <source>
        <strain evidence="1">JCM 14371</strain>
    </source>
</reference>
<name>A0A917P4E9_9DEIO</name>
<dbReference type="EMBL" id="BMOE01000001">
    <property type="protein sequence ID" value="GGJ61168.1"/>
    <property type="molecule type" value="Genomic_DNA"/>
</dbReference>
<comment type="caution">
    <text evidence="1">The sequence shown here is derived from an EMBL/GenBank/DDBJ whole genome shotgun (WGS) entry which is preliminary data.</text>
</comment>
<dbReference type="AlphaFoldDB" id="A0A917P4E9"/>
<protein>
    <submittedName>
        <fullName evidence="1">Uncharacterized protein</fullName>
    </submittedName>
</protein>